<sequence>MGAIELRNKIIELLNTDNVSYLEDIFEFAEKKKQPSSKSDTIAYTVQGKPLTQEAYVKQIKDADASINAGEFISVEDLEEEIRNWQ</sequence>
<dbReference type="AlphaFoldDB" id="A0A7L4ZI89"/>
<organism evidence="1 2">
    <name type="scientific">Kordia antarctica</name>
    <dbReference type="NCBI Taxonomy" id="1218801"/>
    <lineage>
        <taxon>Bacteria</taxon>
        <taxon>Pseudomonadati</taxon>
        <taxon>Bacteroidota</taxon>
        <taxon>Flavobacteriia</taxon>
        <taxon>Flavobacteriales</taxon>
        <taxon>Flavobacteriaceae</taxon>
        <taxon>Kordia</taxon>
    </lineage>
</organism>
<protein>
    <submittedName>
        <fullName evidence="1">Uncharacterized protein</fullName>
    </submittedName>
</protein>
<evidence type="ECO:0000313" key="1">
    <source>
        <dbReference type="EMBL" id="QHI36129.1"/>
    </source>
</evidence>
<dbReference type="RefSeq" id="WP_160128856.1">
    <property type="nucleotide sequence ID" value="NZ_CP019288.1"/>
</dbReference>
<dbReference type="EMBL" id="CP019288">
    <property type="protein sequence ID" value="QHI36129.1"/>
    <property type="molecule type" value="Genomic_DNA"/>
</dbReference>
<evidence type="ECO:0000313" key="2">
    <source>
        <dbReference type="Proteomes" id="UP000464657"/>
    </source>
</evidence>
<accession>A0A7L4ZI89</accession>
<proteinExistence type="predicted"/>
<name>A0A7L4ZI89_9FLAO</name>
<keyword evidence="2" id="KW-1185">Reference proteome</keyword>
<reference evidence="1 2" key="1">
    <citation type="journal article" date="2013" name="Int. J. Syst. Evol. Microbiol.">
        <title>Kordia antarctica sp. nov., isolated from Antarctic seawater.</title>
        <authorList>
            <person name="Baek K."/>
            <person name="Choi A."/>
            <person name="Kang I."/>
            <person name="Lee K."/>
            <person name="Cho J.C."/>
        </authorList>
    </citation>
    <scope>NUCLEOTIDE SEQUENCE [LARGE SCALE GENOMIC DNA]</scope>
    <source>
        <strain evidence="1 2">IMCC3317</strain>
    </source>
</reference>
<gene>
    <name evidence="1" type="ORF">IMCC3317_14830</name>
</gene>
<dbReference type="Proteomes" id="UP000464657">
    <property type="component" value="Chromosome"/>
</dbReference>
<dbReference type="KEGG" id="kan:IMCC3317_14830"/>
<dbReference type="OrthoDB" id="1446355at2"/>